<evidence type="ECO:0000313" key="2">
    <source>
        <dbReference type="Proteomes" id="UP001595955"/>
    </source>
</evidence>
<comment type="caution">
    <text evidence="1">The sequence shown here is derived from an EMBL/GenBank/DDBJ whole genome shotgun (WGS) entry which is preliminary data.</text>
</comment>
<sequence>MTETTPLPRDEAGAHLEALAARLGTELAGRATLERVTPEDHPGGRSVVIRPRHPAAASVTWVETAEFLSVEVGGHSQRRGHWDLDRTSLDAVFLADIVDAAVRGHVVEVSAPGRSRMEITFPDGEVIVTTTSQVPAGCLPIPGWVRRGKRIQYAPH</sequence>
<name>A0ABV9DB13_9MICO</name>
<reference evidence="2" key="1">
    <citation type="journal article" date="2019" name="Int. J. Syst. Evol. Microbiol.">
        <title>The Global Catalogue of Microorganisms (GCM) 10K type strain sequencing project: providing services to taxonomists for standard genome sequencing and annotation.</title>
        <authorList>
            <consortium name="The Broad Institute Genomics Platform"/>
            <consortium name="The Broad Institute Genome Sequencing Center for Infectious Disease"/>
            <person name="Wu L."/>
            <person name="Ma J."/>
        </authorList>
    </citation>
    <scope>NUCLEOTIDE SEQUENCE [LARGE SCALE GENOMIC DNA]</scope>
    <source>
        <strain evidence="2">JCM 3369</strain>
    </source>
</reference>
<dbReference type="Proteomes" id="UP001595955">
    <property type="component" value="Unassembled WGS sequence"/>
</dbReference>
<accession>A0ABV9DB13</accession>
<dbReference type="EMBL" id="JBHSGF010000007">
    <property type="protein sequence ID" value="MFC4555821.1"/>
    <property type="molecule type" value="Genomic_DNA"/>
</dbReference>
<evidence type="ECO:0000313" key="1">
    <source>
        <dbReference type="EMBL" id="MFC4555821.1"/>
    </source>
</evidence>
<keyword evidence="2" id="KW-1185">Reference proteome</keyword>
<proteinExistence type="predicted"/>
<organism evidence="1 2">
    <name type="scientific">Georgenia faecalis</name>
    <dbReference type="NCBI Taxonomy" id="2483799"/>
    <lineage>
        <taxon>Bacteria</taxon>
        <taxon>Bacillati</taxon>
        <taxon>Actinomycetota</taxon>
        <taxon>Actinomycetes</taxon>
        <taxon>Micrococcales</taxon>
        <taxon>Bogoriellaceae</taxon>
        <taxon>Georgenia</taxon>
    </lineage>
</organism>
<dbReference type="RefSeq" id="WP_164471414.1">
    <property type="nucleotide sequence ID" value="NZ_CP033325.1"/>
</dbReference>
<protein>
    <submittedName>
        <fullName evidence="1">Uncharacterized protein</fullName>
    </submittedName>
</protein>
<gene>
    <name evidence="1" type="ORF">ACFO3F_11235</name>
</gene>